<evidence type="ECO:0000313" key="11">
    <source>
        <dbReference type="Proteomes" id="UP000719412"/>
    </source>
</evidence>
<reference evidence="10" key="1">
    <citation type="journal article" date="2020" name="J Insects Food Feed">
        <title>The yellow mealworm (Tenebrio molitor) genome: a resource for the emerging insects as food and feed industry.</title>
        <authorList>
            <person name="Eriksson T."/>
            <person name="Andere A."/>
            <person name="Kelstrup H."/>
            <person name="Emery V."/>
            <person name="Picard C."/>
        </authorList>
    </citation>
    <scope>NUCLEOTIDE SEQUENCE</scope>
    <source>
        <strain evidence="10">Stoneville</strain>
        <tissue evidence="10">Whole head</tissue>
    </source>
</reference>
<evidence type="ECO:0000256" key="5">
    <source>
        <dbReference type="ARBA" id="ARBA00022949"/>
    </source>
</evidence>
<dbReference type="PANTHER" id="PTHR14399">
    <property type="entry name" value="P53-INDUCED PROTEIN RELATED"/>
    <property type="match status" value="1"/>
</dbReference>
<evidence type="ECO:0000256" key="4">
    <source>
        <dbReference type="ARBA" id="ARBA00022692"/>
    </source>
</evidence>
<comment type="subcellular location">
    <subcellularLocation>
        <location evidence="2">Cell junction</location>
    </subcellularLocation>
    <subcellularLocation>
        <location evidence="1">Membrane</location>
        <topology evidence="1">Multi-pass membrane protein</topology>
    </subcellularLocation>
</comment>
<dbReference type="GO" id="GO:0098609">
    <property type="term" value="P:cell-cell adhesion"/>
    <property type="evidence" value="ECO:0007669"/>
    <property type="project" value="TreeGrafter"/>
</dbReference>
<keyword evidence="7 9" id="KW-0472">Membrane</keyword>
<comment type="similarity">
    <text evidence="3">Belongs to the TMEM47 family.</text>
</comment>
<sequence>MVSTKRSRFNSLTCVSPPTTTQAEPRSKIKLFKIHGKSIFRQLSIPESNFHRIHSEHSGERVVANLFSGRYSTMLLTFNAANRPLFVLRTVVFRDDRKIARTALLILLSGIECSHGDERAPGEKWSVLFCLPPGLLVRNYPGEATEPGGSVSQSREGWLKRRWCEWRRRTAGTDWCDQFAASVLTLLTPLDFQVIAFICGLIVIILMIMGLASTDWLMAAGWRQGLFMHCIEENAPQPLPFNMQEPPGCYQSRDAAYIQAAAGLCVITLVTDLVATILTGFGLKTKDHHSKYKCYRSAVIVMGLALVSILIALIIYPVCFAAELNQGNRTIWEFGWAYGVGWGAAIFLFGGVVLLMCDKESEEIYYKERKIVHDNDSRA</sequence>
<evidence type="ECO:0000256" key="2">
    <source>
        <dbReference type="ARBA" id="ARBA00004282"/>
    </source>
</evidence>
<dbReference type="Proteomes" id="UP000719412">
    <property type="component" value="Unassembled WGS sequence"/>
</dbReference>
<dbReference type="GO" id="GO:0005911">
    <property type="term" value="C:cell-cell junction"/>
    <property type="evidence" value="ECO:0007669"/>
    <property type="project" value="TreeGrafter"/>
</dbReference>
<evidence type="ECO:0008006" key="12">
    <source>
        <dbReference type="Google" id="ProtNLM"/>
    </source>
</evidence>
<evidence type="ECO:0000256" key="9">
    <source>
        <dbReference type="SAM" id="Phobius"/>
    </source>
</evidence>
<dbReference type="InterPro" id="IPR015664">
    <property type="entry name" value="P53_induced"/>
</dbReference>
<dbReference type="Pfam" id="PF00822">
    <property type="entry name" value="PMP22_Claudin"/>
    <property type="match status" value="1"/>
</dbReference>
<evidence type="ECO:0000256" key="1">
    <source>
        <dbReference type="ARBA" id="ARBA00004141"/>
    </source>
</evidence>
<dbReference type="InterPro" id="IPR004031">
    <property type="entry name" value="PMP22/EMP/MP20/Claudin"/>
</dbReference>
<name>A0A8J6HLD3_TENMO</name>
<dbReference type="EMBL" id="JABDTM020021446">
    <property type="protein sequence ID" value="KAH0816497.1"/>
    <property type="molecule type" value="Genomic_DNA"/>
</dbReference>
<organism evidence="10 11">
    <name type="scientific">Tenebrio molitor</name>
    <name type="common">Yellow mealworm beetle</name>
    <dbReference type="NCBI Taxonomy" id="7067"/>
    <lineage>
        <taxon>Eukaryota</taxon>
        <taxon>Metazoa</taxon>
        <taxon>Ecdysozoa</taxon>
        <taxon>Arthropoda</taxon>
        <taxon>Hexapoda</taxon>
        <taxon>Insecta</taxon>
        <taxon>Pterygota</taxon>
        <taxon>Neoptera</taxon>
        <taxon>Endopterygota</taxon>
        <taxon>Coleoptera</taxon>
        <taxon>Polyphaga</taxon>
        <taxon>Cucujiformia</taxon>
        <taxon>Tenebrionidae</taxon>
        <taxon>Tenebrio</taxon>
    </lineage>
</organism>
<feature type="transmembrane region" description="Helical" evidence="9">
    <location>
        <begin position="295"/>
        <end position="316"/>
    </location>
</feature>
<keyword evidence="11" id="KW-1185">Reference proteome</keyword>
<evidence type="ECO:0000313" key="10">
    <source>
        <dbReference type="EMBL" id="KAH0816497.1"/>
    </source>
</evidence>
<evidence type="ECO:0000256" key="6">
    <source>
        <dbReference type="ARBA" id="ARBA00022989"/>
    </source>
</evidence>
<dbReference type="Gene3D" id="1.20.140.150">
    <property type="match status" value="1"/>
</dbReference>
<feature type="transmembrane region" description="Helical" evidence="9">
    <location>
        <begin position="336"/>
        <end position="357"/>
    </location>
</feature>
<dbReference type="GO" id="GO:0016020">
    <property type="term" value="C:membrane"/>
    <property type="evidence" value="ECO:0007669"/>
    <property type="project" value="UniProtKB-SubCell"/>
</dbReference>
<evidence type="ECO:0000256" key="7">
    <source>
        <dbReference type="ARBA" id="ARBA00023136"/>
    </source>
</evidence>
<accession>A0A8J6HLD3</accession>
<evidence type="ECO:0000256" key="3">
    <source>
        <dbReference type="ARBA" id="ARBA00008691"/>
    </source>
</evidence>
<gene>
    <name evidence="10" type="ORF">GEV33_006297</name>
</gene>
<protein>
    <recommendedName>
        <fullName evidence="12">Transmembrane protein 47</fullName>
    </recommendedName>
</protein>
<keyword evidence="4 9" id="KW-0812">Transmembrane</keyword>
<evidence type="ECO:0000256" key="8">
    <source>
        <dbReference type="SAM" id="MobiDB-lite"/>
    </source>
</evidence>
<feature type="transmembrane region" description="Helical" evidence="9">
    <location>
        <begin position="194"/>
        <end position="212"/>
    </location>
</feature>
<dbReference type="FunFam" id="1.20.140.150:FF:000028">
    <property type="entry name" value="Uncharacterized protein, isoform A"/>
    <property type="match status" value="1"/>
</dbReference>
<comment type="caution">
    <text evidence="10">The sequence shown here is derived from an EMBL/GenBank/DDBJ whole genome shotgun (WGS) entry which is preliminary data.</text>
</comment>
<keyword evidence="5" id="KW-0965">Cell junction</keyword>
<dbReference type="AlphaFoldDB" id="A0A8J6HLD3"/>
<proteinExistence type="inferred from homology"/>
<feature type="transmembrane region" description="Helical" evidence="9">
    <location>
        <begin position="256"/>
        <end position="283"/>
    </location>
</feature>
<reference evidence="10" key="2">
    <citation type="submission" date="2021-08" db="EMBL/GenBank/DDBJ databases">
        <authorList>
            <person name="Eriksson T."/>
        </authorList>
    </citation>
    <scope>NUCLEOTIDE SEQUENCE</scope>
    <source>
        <strain evidence="10">Stoneville</strain>
        <tissue evidence="10">Whole head</tissue>
    </source>
</reference>
<feature type="region of interest" description="Disordered" evidence="8">
    <location>
        <begin position="1"/>
        <end position="22"/>
    </location>
</feature>
<feature type="compositionally biased region" description="Polar residues" evidence="8">
    <location>
        <begin position="9"/>
        <end position="22"/>
    </location>
</feature>
<dbReference type="PANTHER" id="PTHR14399:SF5">
    <property type="entry name" value="CELL JUNCTION PROTEIN VAB-9"/>
    <property type="match status" value="1"/>
</dbReference>
<keyword evidence="6 9" id="KW-1133">Transmembrane helix</keyword>